<dbReference type="PRINTS" id="PR01217">
    <property type="entry name" value="PRICHEXTENSN"/>
</dbReference>
<proteinExistence type="predicted"/>
<accession>A0A5R8KCY8</accession>
<protein>
    <submittedName>
        <fullName evidence="2">Uncharacterized protein</fullName>
    </submittedName>
</protein>
<feature type="compositionally biased region" description="Pro residues" evidence="1">
    <location>
        <begin position="257"/>
        <end position="266"/>
    </location>
</feature>
<dbReference type="OrthoDB" id="182613at2"/>
<dbReference type="Proteomes" id="UP000306196">
    <property type="component" value="Unassembled WGS sequence"/>
</dbReference>
<dbReference type="EMBL" id="VAUV01000009">
    <property type="protein sequence ID" value="TLD70107.1"/>
    <property type="molecule type" value="Genomic_DNA"/>
</dbReference>
<dbReference type="AlphaFoldDB" id="A0A5R8KCY8"/>
<evidence type="ECO:0000313" key="2">
    <source>
        <dbReference type="EMBL" id="TLD70107.1"/>
    </source>
</evidence>
<evidence type="ECO:0000256" key="1">
    <source>
        <dbReference type="SAM" id="MobiDB-lite"/>
    </source>
</evidence>
<comment type="caution">
    <text evidence="2">The sequence shown here is derived from an EMBL/GenBank/DDBJ whole genome shotgun (WGS) entry which is preliminary data.</text>
</comment>
<organism evidence="2 3">
    <name type="scientific">Phragmitibacter flavus</name>
    <dbReference type="NCBI Taxonomy" id="2576071"/>
    <lineage>
        <taxon>Bacteria</taxon>
        <taxon>Pseudomonadati</taxon>
        <taxon>Verrucomicrobiota</taxon>
        <taxon>Verrucomicrobiia</taxon>
        <taxon>Verrucomicrobiales</taxon>
        <taxon>Verrucomicrobiaceae</taxon>
        <taxon>Phragmitibacter</taxon>
    </lineage>
</organism>
<sequence length="637" mass="67105">MSEAESTNLLFKVIRGKESSSGPIHSPFSPVSGAPESAPLTIGDVLSALPAESLSQARIDPSTPLPVQKESIERALRSGQASLPLHEVFRACPSLFAQQIAQDDPRRVSLPAAKIVKLLASFGSPSPANHPGPEGNPAAASSVFSVATPAESPPTPTPANVKISAAKDPVSGLFSQDANWPPPPPKASGQLPDGSNGYTDSVKSSPFSFAQKADQVPNPAPANSPPTTPPSLTNPFERITALAKVPDPTPGSQAPAVPAPPAPPVVTAPSTSSNEKLRLPLPVALQFCTEEDLGIDPSLLPESVEVSLPEEVFHRQLAHGEKPCVRLAEIRLGLIPEHKVLLAAARPELKIRLPVDLFESNSGIPHPAPTSASPPKQAPAPAPAPPAIRSSFLMDGSGDESDPFAEMPMLPDWTNADPDGVARLDNNPFDFPPLPDLAEPVSTAKPVPKAEPASNFPLAPTAPPVATPRFNSFTSQEKEHTSSSVPAAKPQRSRVTSTRPGSKHRRLLLRVLLGTHEDLDAEGAIQKICKLPGVCAVACIRDNALFSYASDGSSEALSFIQQALPLRQHLLPLSQVSGLENTEIITLRSEQRLVSFALNTSLTLGILHTPSPHETELLERVTLLTTELAAMLASDDA</sequence>
<name>A0A5R8KCY8_9BACT</name>
<feature type="compositionally biased region" description="Pro residues" evidence="1">
    <location>
        <begin position="218"/>
        <end position="229"/>
    </location>
</feature>
<dbReference type="RefSeq" id="WP_138086701.1">
    <property type="nucleotide sequence ID" value="NZ_VAUV01000009.1"/>
</dbReference>
<feature type="region of interest" description="Disordered" evidence="1">
    <location>
        <begin position="126"/>
        <end position="273"/>
    </location>
</feature>
<feature type="compositionally biased region" description="Pro residues" evidence="1">
    <location>
        <begin position="376"/>
        <end position="386"/>
    </location>
</feature>
<reference evidence="2 3" key="1">
    <citation type="submission" date="2019-05" db="EMBL/GenBank/DDBJ databases">
        <title>Verrucobacter flavum gen. nov., sp. nov. a new member of the family Verrucomicrobiaceae.</title>
        <authorList>
            <person name="Szuroczki S."/>
            <person name="Abbaszade G."/>
            <person name="Szabo A."/>
            <person name="Felfoldi T."/>
            <person name="Schumann P."/>
            <person name="Boka K."/>
            <person name="Keki Z."/>
            <person name="Toumi M."/>
            <person name="Toth E."/>
        </authorList>
    </citation>
    <scope>NUCLEOTIDE SEQUENCE [LARGE SCALE GENOMIC DNA]</scope>
    <source>
        <strain evidence="2 3">MG-N-17</strain>
    </source>
</reference>
<gene>
    <name evidence="2" type="ORF">FEM03_12975</name>
</gene>
<feature type="compositionally biased region" description="Polar residues" evidence="1">
    <location>
        <begin position="196"/>
        <end position="208"/>
    </location>
</feature>
<evidence type="ECO:0000313" key="3">
    <source>
        <dbReference type="Proteomes" id="UP000306196"/>
    </source>
</evidence>
<keyword evidence="3" id="KW-1185">Reference proteome</keyword>
<feature type="region of interest" description="Disordered" evidence="1">
    <location>
        <begin position="362"/>
        <end position="502"/>
    </location>
</feature>